<keyword evidence="6" id="KW-0812">Transmembrane</keyword>
<dbReference type="Gene3D" id="2.40.30.170">
    <property type="match status" value="1"/>
</dbReference>
<keyword evidence="5 9" id="KW-0997">Cell inner membrane</keyword>
<comment type="caution">
    <text evidence="12">The sequence shown here is derived from an EMBL/GenBank/DDBJ whole genome shotgun (WGS) entry which is preliminary data.</text>
</comment>
<proteinExistence type="inferred from homology"/>
<evidence type="ECO:0000313" key="12">
    <source>
        <dbReference type="EMBL" id="MBP0464238.1"/>
    </source>
</evidence>
<feature type="domain" description="AprE-like beta-barrel" evidence="11">
    <location>
        <begin position="341"/>
        <end position="428"/>
    </location>
</feature>
<dbReference type="InterPro" id="IPR010129">
    <property type="entry name" value="T1SS_HlyD"/>
</dbReference>
<evidence type="ECO:0000256" key="5">
    <source>
        <dbReference type="ARBA" id="ARBA00022519"/>
    </source>
</evidence>
<dbReference type="InterPro" id="IPR058982">
    <property type="entry name" value="Beta-barrel_AprE"/>
</dbReference>
<evidence type="ECO:0000256" key="3">
    <source>
        <dbReference type="ARBA" id="ARBA00022448"/>
    </source>
</evidence>
<dbReference type="Proteomes" id="UP000680815">
    <property type="component" value="Unassembled WGS sequence"/>
</dbReference>
<dbReference type="Gene3D" id="2.40.50.100">
    <property type="match status" value="1"/>
</dbReference>
<keyword evidence="4 9" id="KW-1003">Cell membrane</keyword>
<dbReference type="InterPro" id="IPR058781">
    <property type="entry name" value="HH_AprE-like"/>
</dbReference>
<dbReference type="PRINTS" id="PR01490">
    <property type="entry name" value="RTXTOXIND"/>
</dbReference>
<protein>
    <recommendedName>
        <fullName evidence="9">Membrane fusion protein (MFP) family protein</fullName>
    </recommendedName>
</protein>
<evidence type="ECO:0000256" key="4">
    <source>
        <dbReference type="ARBA" id="ARBA00022475"/>
    </source>
</evidence>
<dbReference type="Pfam" id="PF26002">
    <property type="entry name" value="Beta-barrel_AprE"/>
    <property type="match status" value="1"/>
</dbReference>
<evidence type="ECO:0000256" key="1">
    <source>
        <dbReference type="ARBA" id="ARBA00004377"/>
    </source>
</evidence>
<evidence type="ECO:0000256" key="9">
    <source>
        <dbReference type="RuleBase" id="RU365093"/>
    </source>
</evidence>
<evidence type="ECO:0000259" key="11">
    <source>
        <dbReference type="Pfam" id="PF26002"/>
    </source>
</evidence>
<accession>A0ABS4ASA9</accession>
<dbReference type="EMBL" id="JAGIYZ010000008">
    <property type="protein sequence ID" value="MBP0464238.1"/>
    <property type="molecule type" value="Genomic_DNA"/>
</dbReference>
<sequence>MTPNESPSPPAIRPPAPAARRYTLTVQELEECPPPASARAAILLGLVMLGGFLGWAAHFPVTQRAAGQGEIMPQGFVQPVQHPDGGRVTAILVAPGDRVAEGQALLYIDTAEARAEAEAARARHAALSLAAERLTAAAEGRLAALGPAASDALAPIRDSQAAMAEAAARLRAAQLAVLDAEIASRESAVARETALLASTAEARDLARQEVTVMSAMLERGLARRNEVFSLRQTHLRAEGEVERSVSDIAAARLAVEEARARRDELAARARNEALAELVRVESDRAEAHQALLRAEARLARSVLRAPAAGVVKEMAPRGVGNVLEPGAMVAEIVPEDAGVLATVELPADQVGGVRPGSRARVKVLAYDPARFGSIPGTVRHVSASSFRRQDGSMFFRAEVALDSEHVGDPRRGMRVSPGMSVSAEIATGEVTLLQWLARPVRNILDGAFAER</sequence>
<reference evidence="12 13" key="1">
    <citation type="submission" date="2021-03" db="EMBL/GenBank/DDBJ databases">
        <authorList>
            <person name="So Y."/>
        </authorList>
    </citation>
    <scope>NUCLEOTIDE SEQUENCE [LARGE SCALE GENOMIC DNA]</scope>
    <source>
        <strain evidence="12 13">PWR1</strain>
    </source>
</reference>
<dbReference type="PANTHER" id="PTHR30386">
    <property type="entry name" value="MEMBRANE FUSION SUBUNIT OF EMRAB-TOLC MULTIDRUG EFFLUX PUMP"/>
    <property type="match status" value="1"/>
</dbReference>
<keyword evidence="13" id="KW-1185">Reference proteome</keyword>
<evidence type="ECO:0000313" key="13">
    <source>
        <dbReference type="Proteomes" id="UP000680815"/>
    </source>
</evidence>
<dbReference type="Pfam" id="PF25994">
    <property type="entry name" value="HH_AprE"/>
    <property type="match status" value="1"/>
</dbReference>
<evidence type="ECO:0000256" key="7">
    <source>
        <dbReference type="ARBA" id="ARBA00022989"/>
    </source>
</evidence>
<dbReference type="RefSeq" id="WP_209351612.1">
    <property type="nucleotide sequence ID" value="NZ_JAGIYZ010000008.1"/>
</dbReference>
<name>A0ABS4ASA9_9PROT</name>
<evidence type="ECO:0000256" key="2">
    <source>
        <dbReference type="ARBA" id="ARBA00009477"/>
    </source>
</evidence>
<dbReference type="NCBIfam" id="TIGR01843">
    <property type="entry name" value="type_I_hlyD"/>
    <property type="match status" value="1"/>
</dbReference>
<comment type="subcellular location">
    <subcellularLocation>
        <location evidence="1 9">Cell inner membrane</location>
        <topology evidence="1 9">Single-pass membrane protein</topology>
    </subcellularLocation>
</comment>
<dbReference type="InterPro" id="IPR050739">
    <property type="entry name" value="MFP"/>
</dbReference>
<feature type="domain" description="AprE-like long alpha-helical hairpin" evidence="10">
    <location>
        <begin position="113"/>
        <end position="295"/>
    </location>
</feature>
<organism evidence="12 13">
    <name type="scientific">Roseomonas nitratireducens</name>
    <dbReference type="NCBI Taxonomy" id="2820810"/>
    <lineage>
        <taxon>Bacteria</taxon>
        <taxon>Pseudomonadati</taxon>
        <taxon>Pseudomonadota</taxon>
        <taxon>Alphaproteobacteria</taxon>
        <taxon>Acetobacterales</taxon>
        <taxon>Roseomonadaceae</taxon>
        <taxon>Roseomonas</taxon>
    </lineage>
</organism>
<evidence type="ECO:0000259" key="10">
    <source>
        <dbReference type="Pfam" id="PF25994"/>
    </source>
</evidence>
<keyword evidence="7" id="KW-1133">Transmembrane helix</keyword>
<keyword evidence="8" id="KW-0472">Membrane</keyword>
<dbReference type="PANTHER" id="PTHR30386:SF28">
    <property type="entry name" value="EXPORTED PROTEIN"/>
    <property type="match status" value="1"/>
</dbReference>
<evidence type="ECO:0000256" key="8">
    <source>
        <dbReference type="ARBA" id="ARBA00023136"/>
    </source>
</evidence>
<gene>
    <name evidence="12" type="ORF">J5Y09_09965</name>
</gene>
<keyword evidence="3 9" id="KW-0813">Transport</keyword>
<evidence type="ECO:0000256" key="6">
    <source>
        <dbReference type="ARBA" id="ARBA00022692"/>
    </source>
</evidence>
<comment type="similarity">
    <text evidence="2 9">Belongs to the membrane fusion protein (MFP) (TC 8.A.1) family.</text>
</comment>